<protein>
    <submittedName>
        <fullName evidence="2">Uncharacterized protein</fullName>
    </submittedName>
</protein>
<keyword evidence="3" id="KW-1185">Reference proteome</keyword>
<evidence type="ECO:0000313" key="3">
    <source>
        <dbReference type="Proteomes" id="UP000265520"/>
    </source>
</evidence>
<comment type="caution">
    <text evidence="2">The sequence shown here is derived from an EMBL/GenBank/DDBJ whole genome shotgun (WGS) entry which is preliminary data.</text>
</comment>
<evidence type="ECO:0000256" key="1">
    <source>
        <dbReference type="SAM" id="MobiDB-lite"/>
    </source>
</evidence>
<dbReference type="EMBL" id="LXQA011226730">
    <property type="protein sequence ID" value="MCI89735.1"/>
    <property type="molecule type" value="Genomic_DNA"/>
</dbReference>
<reference evidence="2 3" key="1">
    <citation type="journal article" date="2018" name="Front. Plant Sci.">
        <title>Red Clover (Trifolium pratense) and Zigzag Clover (T. medium) - A Picture of Genomic Similarities and Differences.</title>
        <authorList>
            <person name="Dluhosova J."/>
            <person name="Istvanek J."/>
            <person name="Nedelnik J."/>
            <person name="Repkova J."/>
        </authorList>
    </citation>
    <scope>NUCLEOTIDE SEQUENCE [LARGE SCALE GENOMIC DNA]</scope>
    <source>
        <strain evidence="3">cv. 10/8</strain>
        <tissue evidence="2">Leaf</tissue>
    </source>
</reference>
<name>A0A392VSR5_9FABA</name>
<organism evidence="2 3">
    <name type="scientific">Trifolium medium</name>
    <dbReference type="NCBI Taxonomy" id="97028"/>
    <lineage>
        <taxon>Eukaryota</taxon>
        <taxon>Viridiplantae</taxon>
        <taxon>Streptophyta</taxon>
        <taxon>Embryophyta</taxon>
        <taxon>Tracheophyta</taxon>
        <taxon>Spermatophyta</taxon>
        <taxon>Magnoliopsida</taxon>
        <taxon>eudicotyledons</taxon>
        <taxon>Gunneridae</taxon>
        <taxon>Pentapetalae</taxon>
        <taxon>rosids</taxon>
        <taxon>fabids</taxon>
        <taxon>Fabales</taxon>
        <taxon>Fabaceae</taxon>
        <taxon>Papilionoideae</taxon>
        <taxon>50 kb inversion clade</taxon>
        <taxon>NPAAA clade</taxon>
        <taxon>Hologalegina</taxon>
        <taxon>IRL clade</taxon>
        <taxon>Trifolieae</taxon>
        <taxon>Trifolium</taxon>
    </lineage>
</organism>
<dbReference type="Proteomes" id="UP000265520">
    <property type="component" value="Unassembled WGS sequence"/>
</dbReference>
<sequence length="48" mass="5116">SLLRVAQTCLHVAQQPGKNGKELRMAQGSGKKAARGAGINPVLQKTRF</sequence>
<evidence type="ECO:0000313" key="2">
    <source>
        <dbReference type="EMBL" id="MCI89735.1"/>
    </source>
</evidence>
<feature type="region of interest" description="Disordered" evidence="1">
    <location>
        <begin position="20"/>
        <end position="48"/>
    </location>
</feature>
<feature type="non-terminal residue" evidence="2">
    <location>
        <position position="1"/>
    </location>
</feature>
<proteinExistence type="predicted"/>
<dbReference type="AlphaFoldDB" id="A0A392VSR5"/>
<accession>A0A392VSR5</accession>